<reference evidence="4" key="3">
    <citation type="submission" date="2010-09" db="EMBL/GenBank/DDBJ databases">
        <title>Annotation of Gaeumannomyces graminis var. tritici R3-111a-1.</title>
        <authorList>
            <consortium name="The Broad Institute Genome Sequencing Platform"/>
            <person name="Ma L.-J."/>
            <person name="Dead R."/>
            <person name="Young S.K."/>
            <person name="Zeng Q."/>
            <person name="Gargeya S."/>
            <person name="Fitzgerald M."/>
            <person name="Haas B."/>
            <person name="Abouelleil A."/>
            <person name="Alvarado L."/>
            <person name="Arachchi H.M."/>
            <person name="Berlin A."/>
            <person name="Brown A."/>
            <person name="Chapman S.B."/>
            <person name="Chen Z."/>
            <person name="Dunbar C."/>
            <person name="Freedman E."/>
            <person name="Gearin G."/>
            <person name="Gellesch M."/>
            <person name="Goldberg J."/>
            <person name="Griggs A."/>
            <person name="Gujja S."/>
            <person name="Heiman D."/>
            <person name="Howarth C."/>
            <person name="Larson L."/>
            <person name="Lui A."/>
            <person name="MacDonald P.J.P."/>
            <person name="Mehta T."/>
            <person name="Montmayeur A."/>
            <person name="Murphy C."/>
            <person name="Neiman D."/>
            <person name="Pearson M."/>
            <person name="Priest M."/>
            <person name="Roberts A."/>
            <person name="Saif S."/>
            <person name="Shea T."/>
            <person name="Shenoy N."/>
            <person name="Sisk P."/>
            <person name="Stolte C."/>
            <person name="Sykes S."/>
            <person name="Yandava C."/>
            <person name="Wortman J."/>
            <person name="Nusbaum C."/>
            <person name="Birren B."/>
        </authorList>
    </citation>
    <scope>NUCLEOTIDE SEQUENCE</scope>
    <source>
        <strain evidence="4">R3-111a-1</strain>
    </source>
</reference>
<proteinExistence type="inferred from homology"/>
<dbReference type="PANTHER" id="PTHR13355">
    <property type="entry name" value="GLUCOSAMINE 6-PHOSPHATE N-ACETYLTRANSFERASE"/>
    <property type="match status" value="1"/>
</dbReference>
<evidence type="ECO:0000256" key="2">
    <source>
        <dbReference type="SAM" id="MobiDB-lite"/>
    </source>
</evidence>
<dbReference type="VEuPathDB" id="FungiDB:GGTG_11064"/>
<accession>J3PC41</accession>
<keyword evidence="6" id="KW-1185">Reference proteome</keyword>
<dbReference type="GO" id="GO:0006048">
    <property type="term" value="P:UDP-N-acetylglucosamine biosynthetic process"/>
    <property type="evidence" value="ECO:0007669"/>
    <property type="project" value="UniProtKB-UniRule"/>
</dbReference>
<protein>
    <recommendedName>
        <fullName evidence="1">Glucosamine 6-phosphate N-acetyltransferase</fullName>
        <ecNumber evidence="1">2.3.1.4</ecNumber>
    </recommendedName>
</protein>
<dbReference type="SUPFAM" id="SSF55729">
    <property type="entry name" value="Acyl-CoA N-acyltransferases (Nat)"/>
    <property type="match status" value="1"/>
</dbReference>
<dbReference type="PANTHER" id="PTHR13355:SF11">
    <property type="entry name" value="GLUCOSAMINE 6-PHOSPHATE N-ACETYLTRANSFERASE"/>
    <property type="match status" value="1"/>
</dbReference>
<dbReference type="InterPro" id="IPR000182">
    <property type="entry name" value="GNAT_dom"/>
</dbReference>
<dbReference type="Pfam" id="PF00583">
    <property type="entry name" value="Acetyltransf_1"/>
    <property type="match status" value="1"/>
</dbReference>
<dbReference type="EnsemblFungi" id="EJT71811">
    <property type="protein sequence ID" value="EJT71811"/>
    <property type="gene ID" value="GGTG_11064"/>
</dbReference>
<reference evidence="6" key="1">
    <citation type="submission" date="2010-07" db="EMBL/GenBank/DDBJ databases">
        <title>The genome sequence of Gaeumannomyces graminis var. tritici strain R3-111a-1.</title>
        <authorList>
            <consortium name="The Broad Institute Genome Sequencing Platform"/>
            <person name="Ma L.-J."/>
            <person name="Dead R."/>
            <person name="Young S."/>
            <person name="Zeng Q."/>
            <person name="Koehrsen M."/>
            <person name="Alvarado L."/>
            <person name="Berlin A."/>
            <person name="Chapman S.B."/>
            <person name="Chen Z."/>
            <person name="Freedman E."/>
            <person name="Gellesch M."/>
            <person name="Goldberg J."/>
            <person name="Griggs A."/>
            <person name="Gujja S."/>
            <person name="Heilman E.R."/>
            <person name="Heiman D."/>
            <person name="Hepburn T."/>
            <person name="Howarth C."/>
            <person name="Jen D."/>
            <person name="Larson L."/>
            <person name="Mehta T."/>
            <person name="Neiman D."/>
            <person name="Pearson M."/>
            <person name="Roberts A."/>
            <person name="Saif S."/>
            <person name="Shea T."/>
            <person name="Shenoy N."/>
            <person name="Sisk P."/>
            <person name="Stolte C."/>
            <person name="Sykes S."/>
            <person name="Walk T."/>
            <person name="White J."/>
            <person name="Yandava C."/>
            <person name="Haas B."/>
            <person name="Nusbaum C."/>
            <person name="Birren B."/>
        </authorList>
    </citation>
    <scope>NUCLEOTIDE SEQUENCE [LARGE SCALE GENOMIC DNA]</scope>
    <source>
        <strain evidence="6">R3-111a-1</strain>
    </source>
</reference>
<sequence>MDTPRIQFLAPTPAIAGYDRALGPASPAVPRAFADAMAVREAVFVREQGVAPENELDADDARSCHWVAYDTTTTTTTTTTTAATEQQKPIGTLRLVPSPHPPHPEPGGVYYDGRLTGRRRDGTGDDDDDEVVEEVKKEGDDDDDDGDRPTSLHDGRKPYVKLGRLAVAREFRGRGVGGLLVRAALRWMREHPAYFDAATTTTTTTTTGEEAPQPHKWDGLVCCHAQEQVRHVWASYGFELDEGMGRWWEEGMPHVGMFQRLKLEPVDP</sequence>
<dbReference type="EC" id="2.3.1.4" evidence="1"/>
<reference evidence="4" key="2">
    <citation type="submission" date="2010-07" db="EMBL/GenBank/DDBJ databases">
        <authorList>
            <consortium name="The Broad Institute Genome Sequencing Platform"/>
            <consortium name="Broad Institute Genome Sequencing Center for Infectious Disease"/>
            <person name="Ma L.-J."/>
            <person name="Dead R."/>
            <person name="Young S."/>
            <person name="Zeng Q."/>
            <person name="Koehrsen M."/>
            <person name="Alvarado L."/>
            <person name="Berlin A."/>
            <person name="Chapman S.B."/>
            <person name="Chen Z."/>
            <person name="Freedman E."/>
            <person name="Gellesch M."/>
            <person name="Goldberg J."/>
            <person name="Griggs A."/>
            <person name="Gujja S."/>
            <person name="Heilman E.R."/>
            <person name="Heiman D."/>
            <person name="Hepburn T."/>
            <person name="Howarth C."/>
            <person name="Jen D."/>
            <person name="Larson L."/>
            <person name="Mehta T."/>
            <person name="Neiman D."/>
            <person name="Pearson M."/>
            <person name="Roberts A."/>
            <person name="Saif S."/>
            <person name="Shea T."/>
            <person name="Shenoy N."/>
            <person name="Sisk P."/>
            <person name="Stolte C."/>
            <person name="Sykes S."/>
            <person name="Walk T."/>
            <person name="White J."/>
            <person name="Yandava C."/>
            <person name="Haas B."/>
            <person name="Nusbaum C."/>
            <person name="Birren B."/>
        </authorList>
    </citation>
    <scope>NUCLEOTIDE SEQUENCE</scope>
    <source>
        <strain evidence="4">R3-111a-1</strain>
    </source>
</reference>
<keyword evidence="1" id="KW-0808">Transferase</keyword>
<feature type="compositionally biased region" description="Basic and acidic residues" evidence="2">
    <location>
        <begin position="147"/>
        <end position="156"/>
    </location>
</feature>
<evidence type="ECO:0000259" key="3">
    <source>
        <dbReference type="PROSITE" id="PS51186"/>
    </source>
</evidence>
<comment type="pathway">
    <text evidence="1">Nucleotide-sugar biosynthesis; UDP-N-acetyl-alpha-D-glucosamine biosynthesis; N-acetyl-alpha-D-glucosamine 1-phosphate from alpha-D-glucosamine 6-phosphate (route I): step 1/2.</text>
</comment>
<dbReference type="OrthoDB" id="329272at2759"/>
<dbReference type="CDD" id="cd04301">
    <property type="entry name" value="NAT_SF"/>
    <property type="match status" value="1"/>
</dbReference>
<dbReference type="GO" id="GO:0004343">
    <property type="term" value="F:glucosamine 6-phosphate N-acetyltransferase activity"/>
    <property type="evidence" value="ECO:0007669"/>
    <property type="project" value="UniProtKB-UniRule"/>
</dbReference>
<comment type="similarity">
    <text evidence="1">Belongs to the acetyltransferase family. GNA1 subfamily.</text>
</comment>
<dbReference type="HOGENOM" id="CLU_056607_0_0_1"/>
<reference evidence="5" key="4">
    <citation type="journal article" date="2015" name="G3 (Bethesda)">
        <title>Genome sequences of three phytopathogenic species of the Magnaporthaceae family of fungi.</title>
        <authorList>
            <person name="Okagaki L.H."/>
            <person name="Nunes C.C."/>
            <person name="Sailsbery J."/>
            <person name="Clay B."/>
            <person name="Brown D."/>
            <person name="John T."/>
            <person name="Oh Y."/>
            <person name="Young N."/>
            <person name="Fitzgerald M."/>
            <person name="Haas B.J."/>
            <person name="Zeng Q."/>
            <person name="Young S."/>
            <person name="Adiconis X."/>
            <person name="Fan L."/>
            <person name="Levin J.Z."/>
            <person name="Mitchell T.K."/>
            <person name="Okubara P.A."/>
            <person name="Farman M.L."/>
            <person name="Kohn L.M."/>
            <person name="Birren B."/>
            <person name="Ma L.-J."/>
            <person name="Dean R.A."/>
        </authorList>
    </citation>
    <scope>NUCLEOTIDE SEQUENCE</scope>
    <source>
        <strain evidence="5">R3-111a-1</strain>
    </source>
</reference>
<evidence type="ECO:0000313" key="6">
    <source>
        <dbReference type="Proteomes" id="UP000006039"/>
    </source>
</evidence>
<dbReference type="Gene3D" id="3.40.630.30">
    <property type="match status" value="1"/>
</dbReference>
<dbReference type="eggNOG" id="ENOG502S8FT">
    <property type="taxonomic scope" value="Eukaryota"/>
</dbReference>
<dbReference type="STRING" id="644352.J3PC41"/>
<keyword evidence="1" id="KW-0012">Acyltransferase</keyword>
<gene>
    <name evidence="5" type="primary">20351522</name>
    <name evidence="4" type="ORF">GGTG_11064</name>
</gene>
<feature type="domain" description="N-acetyltransferase" evidence="3">
    <location>
        <begin position="77"/>
        <end position="262"/>
    </location>
</feature>
<dbReference type="AlphaFoldDB" id="J3PC41"/>
<dbReference type="InterPro" id="IPR039143">
    <property type="entry name" value="GNPNAT1-like"/>
</dbReference>
<dbReference type="RefSeq" id="XP_009227208.1">
    <property type="nucleotide sequence ID" value="XM_009228944.1"/>
</dbReference>
<reference evidence="5" key="5">
    <citation type="submission" date="2018-04" db="UniProtKB">
        <authorList>
            <consortium name="EnsemblFungi"/>
        </authorList>
    </citation>
    <scope>IDENTIFICATION</scope>
    <source>
        <strain evidence="5">R3-111a-1</strain>
    </source>
</reference>
<name>J3PC41_GAET3</name>
<organism evidence="4">
    <name type="scientific">Gaeumannomyces tritici (strain R3-111a-1)</name>
    <name type="common">Wheat and barley take-all root rot fungus</name>
    <name type="synonym">Gaeumannomyces graminis var. tritici</name>
    <dbReference type="NCBI Taxonomy" id="644352"/>
    <lineage>
        <taxon>Eukaryota</taxon>
        <taxon>Fungi</taxon>
        <taxon>Dikarya</taxon>
        <taxon>Ascomycota</taxon>
        <taxon>Pezizomycotina</taxon>
        <taxon>Sordariomycetes</taxon>
        <taxon>Sordariomycetidae</taxon>
        <taxon>Magnaporthales</taxon>
        <taxon>Magnaporthaceae</taxon>
        <taxon>Gaeumannomyces</taxon>
    </lineage>
</organism>
<feature type="region of interest" description="Disordered" evidence="2">
    <location>
        <begin position="74"/>
        <end position="156"/>
    </location>
</feature>
<evidence type="ECO:0000313" key="5">
    <source>
        <dbReference type="EnsemblFungi" id="EJT71811"/>
    </source>
</evidence>
<dbReference type="InterPro" id="IPR016181">
    <property type="entry name" value="Acyl_CoA_acyltransferase"/>
</dbReference>
<evidence type="ECO:0000313" key="4">
    <source>
        <dbReference type="EMBL" id="EJT71811.1"/>
    </source>
</evidence>
<dbReference type="GeneID" id="20351522"/>
<dbReference type="EMBL" id="GL385400">
    <property type="protein sequence ID" value="EJT71811.1"/>
    <property type="molecule type" value="Genomic_DNA"/>
</dbReference>
<dbReference type="PROSITE" id="PS51186">
    <property type="entry name" value="GNAT"/>
    <property type="match status" value="1"/>
</dbReference>
<dbReference type="UniPathway" id="UPA00113">
    <property type="reaction ID" value="UER00529"/>
</dbReference>
<comment type="catalytic activity">
    <reaction evidence="1">
        <text>D-glucosamine 6-phosphate + acetyl-CoA = N-acetyl-D-glucosamine 6-phosphate + CoA + H(+)</text>
        <dbReference type="Rhea" id="RHEA:10292"/>
        <dbReference type="ChEBI" id="CHEBI:15378"/>
        <dbReference type="ChEBI" id="CHEBI:57287"/>
        <dbReference type="ChEBI" id="CHEBI:57288"/>
        <dbReference type="ChEBI" id="CHEBI:57513"/>
        <dbReference type="ChEBI" id="CHEBI:58725"/>
        <dbReference type="EC" id="2.3.1.4"/>
    </reaction>
</comment>
<dbReference type="Proteomes" id="UP000006039">
    <property type="component" value="Unassembled WGS sequence"/>
</dbReference>
<feature type="compositionally biased region" description="Low complexity" evidence="2">
    <location>
        <begin position="74"/>
        <end position="84"/>
    </location>
</feature>
<evidence type="ECO:0000256" key="1">
    <source>
        <dbReference type="RuleBase" id="RU365086"/>
    </source>
</evidence>